<dbReference type="Proteomes" id="UP000809621">
    <property type="component" value="Unassembled WGS sequence"/>
</dbReference>
<feature type="domain" description="DUF4180" evidence="1">
    <location>
        <begin position="10"/>
        <end position="116"/>
    </location>
</feature>
<reference evidence="2 3" key="1">
    <citation type="submission" date="2021-02" db="EMBL/GenBank/DDBJ databases">
        <authorList>
            <person name="Park J.-S."/>
        </authorList>
    </citation>
    <scope>NUCLEOTIDE SEQUENCE [LARGE SCALE GENOMIC DNA]</scope>
    <source>
        <strain evidence="2 3">188UL20-2</strain>
    </source>
</reference>
<gene>
    <name evidence="2" type="ORF">JQC93_12135</name>
</gene>
<evidence type="ECO:0000313" key="3">
    <source>
        <dbReference type="Proteomes" id="UP000809621"/>
    </source>
</evidence>
<dbReference type="InterPro" id="IPR025438">
    <property type="entry name" value="DUF4180"/>
</dbReference>
<name>A0ABS2HM70_9VIBR</name>
<keyword evidence="3" id="KW-1185">Reference proteome</keyword>
<protein>
    <submittedName>
        <fullName evidence="2">DUF4180 domain-containing protein</fullName>
    </submittedName>
</protein>
<evidence type="ECO:0000259" key="1">
    <source>
        <dbReference type="Pfam" id="PF13788"/>
    </source>
</evidence>
<dbReference type="EMBL" id="JAFEUM010000004">
    <property type="protein sequence ID" value="MBM7037154.1"/>
    <property type="molecule type" value="Genomic_DNA"/>
</dbReference>
<organism evidence="2 3">
    <name type="scientific">Vibrio ulleungensis</name>
    <dbReference type="NCBI Taxonomy" id="2807619"/>
    <lineage>
        <taxon>Bacteria</taxon>
        <taxon>Pseudomonadati</taxon>
        <taxon>Pseudomonadota</taxon>
        <taxon>Gammaproteobacteria</taxon>
        <taxon>Vibrionales</taxon>
        <taxon>Vibrionaceae</taxon>
        <taxon>Vibrio</taxon>
    </lineage>
</organism>
<sequence length="120" mass="13335">MEIKLINIDGVTICEVSANGTVVNNLNDALDLIGNVSYQGSRKLVVRTEHLAIEFFDLKTKLAGEILQKFSNYDMQLAIVGENSHFNSTALKSFIVECNRGNRILFEESREVALEALAKC</sequence>
<accession>A0ABS2HM70</accession>
<evidence type="ECO:0000313" key="2">
    <source>
        <dbReference type="EMBL" id="MBM7037154.1"/>
    </source>
</evidence>
<proteinExistence type="predicted"/>
<dbReference type="Pfam" id="PF13788">
    <property type="entry name" value="DUF4180"/>
    <property type="match status" value="1"/>
</dbReference>
<comment type="caution">
    <text evidence="2">The sequence shown here is derived from an EMBL/GenBank/DDBJ whole genome shotgun (WGS) entry which is preliminary data.</text>
</comment>
<dbReference type="RefSeq" id="WP_205158711.1">
    <property type="nucleotide sequence ID" value="NZ_JAFEUM010000004.1"/>
</dbReference>